<evidence type="ECO:0000313" key="5">
    <source>
        <dbReference type="Proteomes" id="UP000321245"/>
    </source>
</evidence>
<dbReference type="Proteomes" id="UP000321245">
    <property type="component" value="Unassembled WGS sequence"/>
</dbReference>
<keyword evidence="2" id="KW-0378">Hydrolase</keyword>
<dbReference type="Gene3D" id="3.90.79.10">
    <property type="entry name" value="Nucleoside Triphosphate Pyrophosphohydrolase"/>
    <property type="match status" value="1"/>
</dbReference>
<evidence type="ECO:0000313" key="4">
    <source>
        <dbReference type="EMBL" id="GEM53100.1"/>
    </source>
</evidence>
<dbReference type="EMBL" id="BJXC01000024">
    <property type="protein sequence ID" value="GEM53100.1"/>
    <property type="molecule type" value="Genomic_DNA"/>
</dbReference>
<dbReference type="InterPro" id="IPR015797">
    <property type="entry name" value="NUDIX_hydrolase-like_dom_sf"/>
</dbReference>
<dbReference type="InterPro" id="IPR000086">
    <property type="entry name" value="NUDIX_hydrolase_dom"/>
</dbReference>
<dbReference type="PROSITE" id="PS51462">
    <property type="entry name" value="NUDIX"/>
    <property type="match status" value="1"/>
</dbReference>
<dbReference type="CDD" id="cd04690">
    <property type="entry name" value="NUDIX_Hydrolase"/>
    <property type="match status" value="1"/>
</dbReference>
<sequence>MDQIFLVNALVTDETGRMLAVRKKNSKFFQMVGGKREQDEELLTTLRREFLEEINIDILLHDVSFLGQHTSVAVNEKNTKVHANVFHVKLKAYKTLRIASEIEEMVWITKDDYQKYQLAHLLEEFSLPIWLEMDF</sequence>
<dbReference type="PANTHER" id="PTHR43046">
    <property type="entry name" value="GDP-MANNOSE MANNOSYL HYDROLASE"/>
    <property type="match status" value="1"/>
</dbReference>
<comment type="caution">
    <text evidence="4">The sequence shown here is derived from an EMBL/GenBank/DDBJ whole genome shotgun (WGS) entry which is preliminary data.</text>
</comment>
<reference evidence="4 5" key="1">
    <citation type="submission" date="2019-07" db="EMBL/GenBank/DDBJ databases">
        <title>Whole genome shotgun sequence of Empedobacter brevis NBRC 14943.</title>
        <authorList>
            <person name="Hosoyama A."/>
            <person name="Uohara A."/>
            <person name="Ohji S."/>
            <person name="Ichikawa N."/>
        </authorList>
    </citation>
    <scope>NUCLEOTIDE SEQUENCE [LARGE SCALE GENOMIC DNA]</scope>
    <source>
        <strain evidence="4 5">NBRC 14943</strain>
    </source>
</reference>
<gene>
    <name evidence="4" type="ORF">EB1_28900</name>
</gene>
<feature type="domain" description="Nudix hydrolase" evidence="3">
    <location>
        <begin position="2"/>
        <end position="132"/>
    </location>
</feature>
<dbReference type="GO" id="GO:0016787">
    <property type="term" value="F:hydrolase activity"/>
    <property type="evidence" value="ECO:0007669"/>
    <property type="project" value="UniProtKB-KW"/>
</dbReference>
<evidence type="ECO:0000259" key="3">
    <source>
        <dbReference type="PROSITE" id="PS51462"/>
    </source>
</evidence>
<dbReference type="RefSeq" id="WP_019974361.1">
    <property type="nucleotide sequence ID" value="NZ_BJXC01000024.1"/>
</dbReference>
<dbReference type="PANTHER" id="PTHR43046:SF2">
    <property type="entry name" value="8-OXO-DGTP DIPHOSPHATASE-RELATED"/>
    <property type="match status" value="1"/>
</dbReference>
<name>A0A511NJW3_9FLAO</name>
<dbReference type="STRING" id="1218108.GCA_000382425_00854"/>
<proteinExistence type="predicted"/>
<dbReference type="Pfam" id="PF00293">
    <property type="entry name" value="NUDIX"/>
    <property type="match status" value="1"/>
</dbReference>
<dbReference type="AlphaFoldDB" id="A0A511NJW3"/>
<evidence type="ECO:0000256" key="2">
    <source>
        <dbReference type="ARBA" id="ARBA00022801"/>
    </source>
</evidence>
<dbReference type="SUPFAM" id="SSF55811">
    <property type="entry name" value="Nudix"/>
    <property type="match status" value="1"/>
</dbReference>
<accession>A0A511NJW3</accession>
<protein>
    <recommendedName>
        <fullName evidence="3">Nudix hydrolase domain-containing protein</fullName>
    </recommendedName>
</protein>
<keyword evidence="5" id="KW-1185">Reference proteome</keyword>
<comment type="cofactor">
    <cofactor evidence="1">
        <name>Mg(2+)</name>
        <dbReference type="ChEBI" id="CHEBI:18420"/>
    </cofactor>
</comment>
<evidence type="ECO:0000256" key="1">
    <source>
        <dbReference type="ARBA" id="ARBA00001946"/>
    </source>
</evidence>
<dbReference type="InterPro" id="IPR020084">
    <property type="entry name" value="NUDIX_hydrolase_CS"/>
</dbReference>
<organism evidence="4 5">
    <name type="scientific">Empedobacter brevis NBRC 14943 = ATCC 43319</name>
    <dbReference type="NCBI Taxonomy" id="1218108"/>
    <lineage>
        <taxon>Bacteria</taxon>
        <taxon>Pseudomonadati</taxon>
        <taxon>Bacteroidota</taxon>
        <taxon>Flavobacteriia</taxon>
        <taxon>Flavobacteriales</taxon>
        <taxon>Weeksellaceae</taxon>
        <taxon>Empedobacter</taxon>
    </lineage>
</organism>
<dbReference type="PROSITE" id="PS00893">
    <property type="entry name" value="NUDIX_BOX"/>
    <property type="match status" value="1"/>
</dbReference>
<dbReference type="GeneID" id="84649099"/>